<accession>A0ABN7XU22</accession>
<evidence type="ECO:0000313" key="2">
    <source>
        <dbReference type="EMBL" id="CAG9164499.1"/>
    </source>
</evidence>
<feature type="transmembrane region" description="Helical" evidence="1">
    <location>
        <begin position="65"/>
        <end position="85"/>
    </location>
</feature>
<keyword evidence="1" id="KW-0812">Transmembrane</keyword>
<evidence type="ECO:0000256" key="1">
    <source>
        <dbReference type="SAM" id="Phobius"/>
    </source>
</evidence>
<dbReference type="EMBL" id="CAJZAG010000001">
    <property type="protein sequence ID" value="CAG9164499.1"/>
    <property type="molecule type" value="Genomic_DNA"/>
</dbReference>
<comment type="caution">
    <text evidence="2">The sequence shown here is derived from an EMBL/GenBank/DDBJ whole genome shotgun (WGS) entry which is preliminary data.</text>
</comment>
<gene>
    <name evidence="2" type="ORF">LMG32289_00842</name>
</gene>
<evidence type="ECO:0008006" key="4">
    <source>
        <dbReference type="Google" id="ProtNLM"/>
    </source>
</evidence>
<evidence type="ECO:0000313" key="3">
    <source>
        <dbReference type="Proteomes" id="UP000706525"/>
    </source>
</evidence>
<dbReference type="Proteomes" id="UP000706525">
    <property type="component" value="Unassembled WGS sequence"/>
</dbReference>
<reference evidence="2 3" key="1">
    <citation type="submission" date="2021-08" db="EMBL/GenBank/DDBJ databases">
        <authorList>
            <person name="Peeters C."/>
        </authorList>
    </citation>
    <scope>NUCLEOTIDE SEQUENCE [LARGE SCALE GENOMIC DNA]</scope>
    <source>
        <strain evidence="2 3">LMG 32289</strain>
    </source>
</reference>
<keyword evidence="3" id="KW-1185">Reference proteome</keyword>
<protein>
    <recommendedName>
        <fullName evidence="4">Transmembrane protein</fullName>
    </recommendedName>
</protein>
<keyword evidence="1" id="KW-1133">Transmembrane helix</keyword>
<proteinExistence type="predicted"/>
<sequence>MYRIGVWLMGGALALAALGLFFSDPSGKMPEKINLIRVALGLEVQMFKVSDSPTRYLVTVPASEWLLGCIVIALAGAALVVAARWRRTTRES</sequence>
<name>A0ABN7XU22_9BURK</name>
<dbReference type="RefSeq" id="WP_223982237.1">
    <property type="nucleotide sequence ID" value="NZ_CAJZAG010000001.1"/>
</dbReference>
<organism evidence="2 3">
    <name type="scientific">Cupriavidus pampae</name>
    <dbReference type="NCBI Taxonomy" id="659251"/>
    <lineage>
        <taxon>Bacteria</taxon>
        <taxon>Pseudomonadati</taxon>
        <taxon>Pseudomonadota</taxon>
        <taxon>Betaproteobacteria</taxon>
        <taxon>Burkholderiales</taxon>
        <taxon>Burkholderiaceae</taxon>
        <taxon>Cupriavidus</taxon>
    </lineage>
</organism>
<keyword evidence="1" id="KW-0472">Membrane</keyword>